<evidence type="ECO:0000313" key="11">
    <source>
        <dbReference type="EMBL" id="KDQ28371.1"/>
    </source>
</evidence>
<keyword evidence="4" id="KW-0597">Phosphoprotein</keyword>
<feature type="domain" description="F-BAR" evidence="10">
    <location>
        <begin position="31"/>
        <end position="290"/>
    </location>
</feature>
<evidence type="ECO:0008006" key="13">
    <source>
        <dbReference type="Google" id="ProtNLM"/>
    </source>
</evidence>
<evidence type="ECO:0000313" key="12">
    <source>
        <dbReference type="Proteomes" id="UP000027073"/>
    </source>
</evidence>
<feature type="compositionally biased region" description="Pro residues" evidence="8">
    <location>
        <begin position="340"/>
        <end position="353"/>
    </location>
</feature>
<dbReference type="SMART" id="SM00055">
    <property type="entry name" value="FCH"/>
    <property type="match status" value="1"/>
</dbReference>
<keyword evidence="3" id="KW-0963">Cytoplasm</keyword>
<dbReference type="FunFam" id="2.30.30.40:FF:000312">
    <property type="entry name" value="Related to Cell division control protein 15"/>
    <property type="match status" value="1"/>
</dbReference>
<evidence type="ECO:0000256" key="8">
    <source>
        <dbReference type="SAM" id="MobiDB-lite"/>
    </source>
</evidence>
<dbReference type="PROSITE" id="PS50002">
    <property type="entry name" value="SH3"/>
    <property type="match status" value="1"/>
</dbReference>
<keyword evidence="5" id="KW-0206">Cytoskeleton</keyword>
<dbReference type="AlphaFoldDB" id="A0A067NXP2"/>
<feature type="compositionally biased region" description="Basic and acidic residues" evidence="8">
    <location>
        <begin position="418"/>
        <end position="431"/>
    </location>
</feature>
<dbReference type="Gene3D" id="1.20.1270.60">
    <property type="entry name" value="Arfaptin homology (AH) domain/BAR domain"/>
    <property type="match status" value="1"/>
</dbReference>
<dbReference type="EMBL" id="KL198008">
    <property type="protein sequence ID" value="KDQ28371.1"/>
    <property type="molecule type" value="Genomic_DNA"/>
</dbReference>
<feature type="compositionally biased region" description="Polar residues" evidence="8">
    <location>
        <begin position="388"/>
        <end position="401"/>
    </location>
</feature>
<reference evidence="12" key="1">
    <citation type="journal article" date="2014" name="Proc. Natl. Acad. Sci. U.S.A.">
        <title>Extensive sampling of basidiomycete genomes demonstrates inadequacy of the white-rot/brown-rot paradigm for wood decay fungi.</title>
        <authorList>
            <person name="Riley R."/>
            <person name="Salamov A.A."/>
            <person name="Brown D.W."/>
            <person name="Nagy L.G."/>
            <person name="Floudas D."/>
            <person name="Held B.W."/>
            <person name="Levasseur A."/>
            <person name="Lombard V."/>
            <person name="Morin E."/>
            <person name="Otillar R."/>
            <person name="Lindquist E.A."/>
            <person name="Sun H."/>
            <person name="LaButti K.M."/>
            <person name="Schmutz J."/>
            <person name="Jabbour D."/>
            <person name="Luo H."/>
            <person name="Baker S.E."/>
            <person name="Pisabarro A.G."/>
            <person name="Walton J.D."/>
            <person name="Blanchette R.A."/>
            <person name="Henrissat B."/>
            <person name="Martin F."/>
            <person name="Cullen D."/>
            <person name="Hibbett D.S."/>
            <person name="Grigoriev I.V."/>
        </authorList>
    </citation>
    <scope>NUCLEOTIDE SEQUENCE [LARGE SCALE GENOMIC DNA]</scope>
    <source>
        <strain evidence="12">PC15</strain>
    </source>
</reference>
<evidence type="ECO:0000256" key="3">
    <source>
        <dbReference type="ARBA" id="ARBA00022490"/>
    </source>
</evidence>
<dbReference type="FunCoup" id="A0A067NXP2">
    <property type="interactions" value="28"/>
</dbReference>
<protein>
    <recommendedName>
        <fullName evidence="13">SH3 domain-containing protein</fullName>
    </recommendedName>
</protein>
<name>A0A067NXP2_PLEO1</name>
<dbReference type="InParanoid" id="A0A067NXP2"/>
<feature type="compositionally biased region" description="Pro residues" evidence="8">
    <location>
        <begin position="362"/>
        <end position="386"/>
    </location>
</feature>
<dbReference type="Pfam" id="PF00018">
    <property type="entry name" value="SH3_1"/>
    <property type="match status" value="1"/>
</dbReference>
<dbReference type="SUPFAM" id="SSF50044">
    <property type="entry name" value="SH3-domain"/>
    <property type="match status" value="1"/>
</dbReference>
<dbReference type="InterPro" id="IPR001060">
    <property type="entry name" value="FCH_dom"/>
</dbReference>
<dbReference type="CDD" id="cd00174">
    <property type="entry name" value="SH3"/>
    <property type="match status" value="1"/>
</dbReference>
<keyword evidence="7" id="KW-0175">Coiled coil</keyword>
<dbReference type="GO" id="GO:0120104">
    <property type="term" value="C:mitotic actomyosin contractile ring, proximal layer"/>
    <property type="evidence" value="ECO:0007669"/>
    <property type="project" value="TreeGrafter"/>
</dbReference>
<dbReference type="SMART" id="SM00326">
    <property type="entry name" value="SH3"/>
    <property type="match status" value="1"/>
</dbReference>
<dbReference type="GO" id="GO:0030036">
    <property type="term" value="P:actin cytoskeleton organization"/>
    <property type="evidence" value="ECO:0007669"/>
    <property type="project" value="UniProtKB-ARBA"/>
</dbReference>
<evidence type="ECO:0000256" key="5">
    <source>
        <dbReference type="ARBA" id="ARBA00023212"/>
    </source>
</evidence>
<organism evidence="11 12">
    <name type="scientific">Pleurotus ostreatus (strain PC15)</name>
    <name type="common">Oyster mushroom</name>
    <dbReference type="NCBI Taxonomy" id="1137138"/>
    <lineage>
        <taxon>Eukaryota</taxon>
        <taxon>Fungi</taxon>
        <taxon>Dikarya</taxon>
        <taxon>Basidiomycota</taxon>
        <taxon>Agaricomycotina</taxon>
        <taxon>Agaricomycetes</taxon>
        <taxon>Agaricomycetidae</taxon>
        <taxon>Agaricales</taxon>
        <taxon>Pleurotineae</taxon>
        <taxon>Pleurotaceae</taxon>
        <taxon>Pleurotus</taxon>
    </lineage>
</organism>
<evidence type="ECO:0000259" key="10">
    <source>
        <dbReference type="PROSITE" id="PS51741"/>
    </source>
</evidence>
<evidence type="ECO:0000256" key="6">
    <source>
        <dbReference type="PROSITE-ProRule" id="PRU00192"/>
    </source>
</evidence>
<gene>
    <name evidence="11" type="ORF">PLEOSDRAFT_1065618</name>
</gene>
<evidence type="ECO:0000256" key="7">
    <source>
        <dbReference type="PROSITE-ProRule" id="PRU01077"/>
    </source>
</evidence>
<feature type="compositionally biased region" description="Polar residues" evidence="8">
    <location>
        <begin position="308"/>
        <end position="321"/>
    </location>
</feature>
<evidence type="ECO:0000256" key="1">
    <source>
        <dbReference type="ARBA" id="ARBA00004245"/>
    </source>
</evidence>
<accession>A0A067NXP2</accession>
<dbReference type="SUPFAM" id="SSF103657">
    <property type="entry name" value="BAR/IMD domain-like"/>
    <property type="match status" value="1"/>
</dbReference>
<keyword evidence="2 6" id="KW-0728">SH3 domain</keyword>
<evidence type="ECO:0000256" key="2">
    <source>
        <dbReference type="ARBA" id="ARBA00022443"/>
    </source>
</evidence>
<proteinExistence type="predicted"/>
<dbReference type="HOGENOM" id="CLU_003525_1_1_1"/>
<dbReference type="Gene3D" id="2.30.30.40">
    <property type="entry name" value="SH3 Domains"/>
    <property type="match status" value="1"/>
</dbReference>
<evidence type="ECO:0000256" key="4">
    <source>
        <dbReference type="ARBA" id="ARBA00022553"/>
    </source>
</evidence>
<comment type="subcellular location">
    <subcellularLocation>
        <location evidence="1">Cytoplasm</location>
        <location evidence="1">Cytoskeleton</location>
    </subcellularLocation>
</comment>
<dbReference type="OrthoDB" id="19092at2759"/>
<dbReference type="InterPro" id="IPR031160">
    <property type="entry name" value="F_BAR_dom"/>
</dbReference>
<dbReference type="GO" id="GO:0005543">
    <property type="term" value="F:phospholipid binding"/>
    <property type="evidence" value="ECO:0007669"/>
    <property type="project" value="TreeGrafter"/>
</dbReference>
<dbReference type="InterPro" id="IPR036028">
    <property type="entry name" value="SH3-like_dom_sf"/>
</dbReference>
<feature type="region of interest" description="Disordered" evidence="8">
    <location>
        <begin position="1"/>
        <end position="25"/>
    </location>
</feature>
<dbReference type="Proteomes" id="UP000027073">
    <property type="component" value="Unassembled WGS sequence"/>
</dbReference>
<dbReference type="InterPro" id="IPR027267">
    <property type="entry name" value="AH/BAR_dom_sf"/>
</dbReference>
<dbReference type="PANTHER" id="PTHR23065">
    <property type="entry name" value="PROLINE-SERINE-THREONINE PHOSPHATASE INTERACTING PROTEIN 1"/>
    <property type="match status" value="1"/>
</dbReference>
<dbReference type="GO" id="GO:0009898">
    <property type="term" value="C:cytoplasmic side of plasma membrane"/>
    <property type="evidence" value="ECO:0007669"/>
    <property type="project" value="TreeGrafter"/>
</dbReference>
<dbReference type="PROSITE" id="PS51741">
    <property type="entry name" value="F_BAR"/>
    <property type="match status" value="1"/>
</dbReference>
<dbReference type="InterPro" id="IPR001452">
    <property type="entry name" value="SH3_domain"/>
</dbReference>
<dbReference type="PRINTS" id="PR00452">
    <property type="entry name" value="SH3DOMAIN"/>
</dbReference>
<dbReference type="Pfam" id="PF00611">
    <property type="entry name" value="FCH"/>
    <property type="match status" value="1"/>
</dbReference>
<sequence>MARRQPSVTSLSRYATGKSPNTDLFNGNKSRDFCNAFWGQGDAGVNVLLARMRGAARTMDELRNFWKQRSLIEEEYATRLASLAKTTLGKDEIGEMRAALDTLRAETDNQAGYHLALAHQIRNEIEVQVAAFSTKQSLHKSTFQVPIEKRFKSKITHEAYVNKSREKFESDVARINAFTQSLNAQRADPATSPRDVDKLQARLTRAQQTVQANEKDYAGFVRALSEILPRWEQEWKDHCDRCQDLEEERLDFMRENIWAYANAVSTLCVSDDQSCEKIRVALDAFEVEKDIENFVQEYGTGSVPQDAPGQSNGVNGTSPVSHQPFERVSHRAKGNLEPSDPLPAAPVFTPPNVPAVTASPPSKYPPQQPPPQSSPPPLPPQPPAPAPTTTTVIQQPSQSRPTMRRGPTGMLSEAPRSVVDREVDRERENGSTRRPAGALSAVEPPRSNLPPPSEPSPLYEASPSLAAADVPILFYVKALYDYQATTPEEFDFQTGDVIAVTATPEDGWWIGELLDENRREPRRNVFPSNFVCLF</sequence>
<evidence type="ECO:0000259" key="9">
    <source>
        <dbReference type="PROSITE" id="PS50002"/>
    </source>
</evidence>
<feature type="domain" description="SH3" evidence="9">
    <location>
        <begin position="471"/>
        <end position="534"/>
    </location>
</feature>
<dbReference type="STRING" id="1137138.A0A067NXP2"/>
<dbReference type="PRINTS" id="PR00499">
    <property type="entry name" value="P67PHOX"/>
</dbReference>
<feature type="region of interest" description="Disordered" evidence="8">
    <location>
        <begin position="299"/>
        <end position="461"/>
    </location>
</feature>
<dbReference type="VEuPathDB" id="FungiDB:PLEOSDRAFT_1065618"/>
<dbReference type="PANTHER" id="PTHR23065:SF7">
    <property type="entry name" value="NOSTRIN, ISOFORM H"/>
    <property type="match status" value="1"/>
</dbReference>